<feature type="compositionally biased region" description="Basic residues" evidence="1">
    <location>
        <begin position="455"/>
        <end position="467"/>
    </location>
</feature>
<proteinExistence type="predicted"/>
<gene>
    <name evidence="2" type="ORF">Pfra01_000199700</name>
</gene>
<dbReference type="Proteomes" id="UP001165121">
    <property type="component" value="Unassembled WGS sequence"/>
</dbReference>
<evidence type="ECO:0000313" key="2">
    <source>
        <dbReference type="EMBL" id="GMF19379.1"/>
    </source>
</evidence>
<feature type="compositionally biased region" description="Basic residues" evidence="1">
    <location>
        <begin position="301"/>
        <end position="311"/>
    </location>
</feature>
<feature type="region of interest" description="Disordered" evidence="1">
    <location>
        <begin position="441"/>
        <end position="474"/>
    </location>
</feature>
<accession>A0A9W6TP80</accession>
<organism evidence="2 3">
    <name type="scientific">Phytophthora fragariaefolia</name>
    <dbReference type="NCBI Taxonomy" id="1490495"/>
    <lineage>
        <taxon>Eukaryota</taxon>
        <taxon>Sar</taxon>
        <taxon>Stramenopiles</taxon>
        <taxon>Oomycota</taxon>
        <taxon>Peronosporomycetes</taxon>
        <taxon>Peronosporales</taxon>
        <taxon>Peronosporaceae</taxon>
        <taxon>Phytophthora</taxon>
    </lineage>
</organism>
<feature type="compositionally biased region" description="Polar residues" evidence="1">
    <location>
        <begin position="115"/>
        <end position="131"/>
    </location>
</feature>
<feature type="compositionally biased region" description="Polar residues" evidence="1">
    <location>
        <begin position="269"/>
        <end position="287"/>
    </location>
</feature>
<feature type="region of interest" description="Disordered" evidence="1">
    <location>
        <begin position="255"/>
        <end position="343"/>
    </location>
</feature>
<comment type="caution">
    <text evidence="2">The sequence shown here is derived from an EMBL/GenBank/DDBJ whole genome shotgun (WGS) entry which is preliminary data.</text>
</comment>
<feature type="compositionally biased region" description="Basic residues" evidence="1">
    <location>
        <begin position="84"/>
        <end position="93"/>
    </location>
</feature>
<feature type="compositionally biased region" description="Basic and acidic residues" evidence="1">
    <location>
        <begin position="31"/>
        <end position="57"/>
    </location>
</feature>
<reference evidence="2" key="1">
    <citation type="submission" date="2023-04" db="EMBL/GenBank/DDBJ databases">
        <title>Phytophthora fragariaefolia NBRC 109709.</title>
        <authorList>
            <person name="Ichikawa N."/>
            <person name="Sato H."/>
            <person name="Tonouchi N."/>
        </authorList>
    </citation>
    <scope>NUCLEOTIDE SEQUENCE</scope>
    <source>
        <strain evidence="2">NBRC 109709</strain>
    </source>
</reference>
<evidence type="ECO:0000313" key="3">
    <source>
        <dbReference type="Proteomes" id="UP001165121"/>
    </source>
</evidence>
<protein>
    <submittedName>
        <fullName evidence="2">Unnamed protein product</fullName>
    </submittedName>
</protein>
<keyword evidence="3" id="KW-1185">Reference proteome</keyword>
<dbReference type="AlphaFoldDB" id="A0A9W6TP80"/>
<name>A0A9W6TP80_9STRA</name>
<evidence type="ECO:0000256" key="1">
    <source>
        <dbReference type="SAM" id="MobiDB-lite"/>
    </source>
</evidence>
<feature type="region of interest" description="Disordered" evidence="1">
    <location>
        <begin position="1"/>
        <end position="131"/>
    </location>
</feature>
<sequence length="583" mass="64757">MNGHDPPDTGPPSDEEQTANTHEAQAGDGEAGERTIGHEVAETSGRRSETDGMECTKDAATSTEKAGEESPGSANLPTWGENPKHKHPRKRWSQRSTQNAHACAKYEGIHGRRSGATTSAQLSQGGDDQCTQDIDGRYARGVREFDVHGGATVRVRANAPHADLYKELFVANTDKSTGDSMMRALQRDVKRLSFDEGDTILFVFYPKRNAARWNQKALRYQKAVIVLQNTHRRPEDEDTGQSTAAKVDVQRVCHQAKKHSKKQDGKPQVPTTVEVNKTPKTNGLSDQLQEKSDATTATLPSKRKQKQKKQAALKENTPGDERKKRNPTLTKDGERTRPSTTTERFVKFQRAEAMGQFSVLADSDSEDDEMAFMGVDEGKPESDATEEEEDREEAPYAYDGFSAADESAAVQGRINDIEMIADQTDVNHQIVKAAINPDVDDEDMTAVQNQPGRPKPLKSGRKKKQHSQTRGFQDGALKCKQSTMTNYIQKGVRGPRQTASNVIETKVQEMIKALAADTYRDMVAASPNSQESEDTSQDQECIIGETKREQLTETRIYLSNLDSGCIVLMERRFLLERMVSVHY</sequence>
<dbReference type="EMBL" id="BSXT01000157">
    <property type="protein sequence ID" value="GMF19379.1"/>
    <property type="molecule type" value="Genomic_DNA"/>
</dbReference>